<keyword evidence="1" id="KW-0472">Membrane</keyword>
<keyword evidence="1" id="KW-1133">Transmembrane helix</keyword>
<name>A0A1V0SIC4_9VIRU</name>
<proteinExistence type="predicted"/>
<organism evidence="2">
    <name type="scientific">Klosneuvirus KNV1</name>
    <dbReference type="NCBI Taxonomy" id="1977640"/>
    <lineage>
        <taxon>Viruses</taxon>
        <taxon>Varidnaviria</taxon>
        <taxon>Bamfordvirae</taxon>
        <taxon>Nucleocytoviricota</taxon>
        <taxon>Megaviricetes</taxon>
        <taxon>Imitervirales</taxon>
        <taxon>Mimiviridae</taxon>
        <taxon>Klosneuvirinae</taxon>
        <taxon>Klosneuvirus</taxon>
    </lineage>
</organism>
<evidence type="ECO:0000313" key="2">
    <source>
        <dbReference type="EMBL" id="ARF11476.1"/>
    </source>
</evidence>
<evidence type="ECO:0000256" key="1">
    <source>
        <dbReference type="SAM" id="Phobius"/>
    </source>
</evidence>
<accession>A0A1V0SIC4</accession>
<feature type="transmembrane region" description="Helical" evidence="1">
    <location>
        <begin position="12"/>
        <end position="35"/>
    </location>
</feature>
<protein>
    <submittedName>
        <fullName evidence="2">Uncharacterized protein</fullName>
    </submittedName>
</protein>
<keyword evidence="1" id="KW-0812">Transmembrane</keyword>
<sequence length="172" mass="18810">MGRFFNKNELINIMLIILLLGMNSFTDISTSYISYENKRNHIGLIMAMAFVLLDIYIYSSLVNSRPLPDVVYRTAEKIATDCEHENEKQIEDALKKVKAIKHLCKEPTSDPGGILSKKIVVGFIVTVIIVIMATSITLGGSDPNSNSLKMRILLSLPLVALAGGVIGISSAV</sequence>
<feature type="transmembrane region" description="Helical" evidence="1">
    <location>
        <begin position="119"/>
        <end position="140"/>
    </location>
</feature>
<gene>
    <name evidence="2" type="ORF">Klosneuvirus_1_333</name>
</gene>
<feature type="transmembrane region" description="Helical" evidence="1">
    <location>
        <begin position="42"/>
        <end position="59"/>
    </location>
</feature>
<dbReference type="EMBL" id="KY684108">
    <property type="protein sequence ID" value="ARF11476.1"/>
    <property type="molecule type" value="Genomic_DNA"/>
</dbReference>
<reference evidence="2" key="1">
    <citation type="journal article" date="2017" name="Science">
        <title>Giant viruses with an expanded complement of translation system components.</title>
        <authorList>
            <person name="Schulz F."/>
            <person name="Yutin N."/>
            <person name="Ivanova N.N."/>
            <person name="Ortega D.R."/>
            <person name="Lee T.K."/>
            <person name="Vierheilig J."/>
            <person name="Daims H."/>
            <person name="Horn M."/>
            <person name="Wagner M."/>
            <person name="Jensen G.J."/>
            <person name="Kyrpides N.C."/>
            <person name="Koonin E.V."/>
            <person name="Woyke T."/>
        </authorList>
    </citation>
    <scope>NUCLEOTIDE SEQUENCE</scope>
    <source>
        <strain evidence="2">KNV1</strain>
    </source>
</reference>
<feature type="transmembrane region" description="Helical" evidence="1">
    <location>
        <begin position="152"/>
        <end position="171"/>
    </location>
</feature>